<gene>
    <name evidence="2" type="ORF">KT71_06227</name>
</gene>
<evidence type="ECO:0000313" key="2">
    <source>
        <dbReference type="EMBL" id="EAQ96599.1"/>
    </source>
</evidence>
<keyword evidence="1" id="KW-1133">Transmembrane helix</keyword>
<dbReference type="EMBL" id="AAOA02000004">
    <property type="protein sequence ID" value="EAQ96599.1"/>
    <property type="molecule type" value="Genomic_DNA"/>
</dbReference>
<accession>A4ABT6</accession>
<reference evidence="2 3" key="1">
    <citation type="journal article" date="2007" name="Proc. Natl. Acad. Sci. U.S.A.">
        <title>Characterization of a marine gammaproteobacterium capable of aerobic anoxygenic photosynthesis.</title>
        <authorList>
            <person name="Fuchs B.M."/>
            <person name="Spring S."/>
            <person name="Teeling H."/>
            <person name="Quast C."/>
            <person name="Wulf J."/>
            <person name="Schattenhofer M."/>
            <person name="Yan S."/>
            <person name="Ferriera S."/>
            <person name="Johnson J."/>
            <person name="Glockner F.O."/>
            <person name="Amann R."/>
        </authorList>
    </citation>
    <scope>NUCLEOTIDE SEQUENCE [LARGE SCALE GENOMIC DNA]</scope>
    <source>
        <strain evidence="2">KT71</strain>
    </source>
</reference>
<reference evidence="2 3" key="2">
    <citation type="journal article" date="2009" name="PLoS ONE">
        <title>The photosynthetic apparatus and its regulation in the aerobic gammaproteobacterium Congregibacter litoralis gen. nov., sp. nov.</title>
        <authorList>
            <person name="Spring S."/>
            <person name="Lunsdorf H."/>
            <person name="Fuchs B.M."/>
            <person name="Tindall B.J."/>
        </authorList>
    </citation>
    <scope>NUCLEOTIDE SEQUENCE [LARGE SCALE GENOMIC DNA]</scope>
    <source>
        <strain evidence="2">KT71</strain>
    </source>
</reference>
<evidence type="ECO:0000256" key="1">
    <source>
        <dbReference type="SAM" id="Phobius"/>
    </source>
</evidence>
<dbReference type="Proteomes" id="UP000019205">
    <property type="component" value="Chromosome"/>
</dbReference>
<keyword evidence="3" id="KW-1185">Reference proteome</keyword>
<evidence type="ECO:0000313" key="3">
    <source>
        <dbReference type="Proteomes" id="UP000019205"/>
    </source>
</evidence>
<protein>
    <submittedName>
        <fullName evidence="2">Uncharacterized protein</fullName>
    </submittedName>
</protein>
<dbReference type="RefSeq" id="WP_008293666.1">
    <property type="nucleotide sequence ID" value="NZ_CM002299.1"/>
</dbReference>
<organism evidence="2 3">
    <name type="scientific">Congregibacter litoralis KT71</name>
    <dbReference type="NCBI Taxonomy" id="314285"/>
    <lineage>
        <taxon>Bacteria</taxon>
        <taxon>Pseudomonadati</taxon>
        <taxon>Pseudomonadota</taxon>
        <taxon>Gammaproteobacteria</taxon>
        <taxon>Cellvibrionales</taxon>
        <taxon>Halieaceae</taxon>
        <taxon>Congregibacter</taxon>
    </lineage>
</organism>
<dbReference type="AlphaFoldDB" id="A4ABT6"/>
<feature type="transmembrane region" description="Helical" evidence="1">
    <location>
        <begin position="6"/>
        <end position="26"/>
    </location>
</feature>
<name>A4ABT6_9GAMM</name>
<keyword evidence="1" id="KW-0472">Membrane</keyword>
<sequence>MEDASLPILNLLVLGSVFFFGLRELVKLETQAIRIDEEQDLRRR</sequence>
<keyword evidence="1" id="KW-0812">Transmembrane</keyword>
<dbReference type="HOGENOM" id="CLU_3272380_0_0_6"/>
<proteinExistence type="predicted"/>
<comment type="caution">
    <text evidence="2">The sequence shown here is derived from an EMBL/GenBank/DDBJ whole genome shotgun (WGS) entry which is preliminary data.</text>
</comment>